<gene>
    <name evidence="1" type="ORF">FHY64_16385</name>
</gene>
<evidence type="ECO:0000313" key="2">
    <source>
        <dbReference type="Proteomes" id="UP000314011"/>
    </source>
</evidence>
<organism evidence="1 2">
    <name type="scientific">Pelagovum pacificum</name>
    <dbReference type="NCBI Taxonomy" id="2588711"/>
    <lineage>
        <taxon>Bacteria</taxon>
        <taxon>Pseudomonadati</taxon>
        <taxon>Pseudomonadota</taxon>
        <taxon>Alphaproteobacteria</taxon>
        <taxon>Rhodobacterales</taxon>
        <taxon>Paracoccaceae</taxon>
        <taxon>Pelagovum</taxon>
    </lineage>
</organism>
<dbReference type="AlphaFoldDB" id="A0A5C5GC74"/>
<keyword evidence="2" id="KW-1185">Reference proteome</keyword>
<dbReference type="OrthoDB" id="7860307at2"/>
<sequence>MKFSTREDIEAPIDHVFAHVTDHATFERQALRRGADVQRLDGGTGIGVGSRWKVGFNFRGRRRDLTATVTTFDPPNSISVGATTTGIDGLTTIDLVQLSRTRTRLMVAIEMRPTTLAARLMIQSLKLAKSSLDKRLKDRMAKVAREIEISHREKV</sequence>
<evidence type="ECO:0000313" key="1">
    <source>
        <dbReference type="EMBL" id="TNY31582.1"/>
    </source>
</evidence>
<name>A0A5C5GC74_9RHOB</name>
<dbReference type="Gene3D" id="3.30.530.20">
    <property type="match status" value="1"/>
</dbReference>
<accession>A0A5C5GC74</accession>
<dbReference type="Proteomes" id="UP000314011">
    <property type="component" value="Unassembled WGS sequence"/>
</dbReference>
<dbReference type="RefSeq" id="WP_140196687.1">
    <property type="nucleotide sequence ID" value="NZ_CP065915.1"/>
</dbReference>
<protein>
    <submittedName>
        <fullName evidence="1">SRPBCC family protein</fullName>
    </submittedName>
</protein>
<reference evidence="1 2" key="1">
    <citation type="submission" date="2019-06" db="EMBL/GenBank/DDBJ databases">
        <title>Genome of new Rhodobacteraceae sp. SM1903.</title>
        <authorList>
            <person name="Ren X."/>
        </authorList>
    </citation>
    <scope>NUCLEOTIDE SEQUENCE [LARGE SCALE GENOMIC DNA]</scope>
    <source>
        <strain evidence="1 2">SM1903</strain>
    </source>
</reference>
<dbReference type="SUPFAM" id="SSF55961">
    <property type="entry name" value="Bet v1-like"/>
    <property type="match status" value="1"/>
</dbReference>
<dbReference type="CDD" id="cd07812">
    <property type="entry name" value="SRPBCC"/>
    <property type="match status" value="1"/>
</dbReference>
<dbReference type="EMBL" id="VFFF01000002">
    <property type="protein sequence ID" value="TNY31582.1"/>
    <property type="molecule type" value="Genomic_DNA"/>
</dbReference>
<dbReference type="InterPro" id="IPR019587">
    <property type="entry name" value="Polyketide_cyclase/dehydratase"/>
</dbReference>
<dbReference type="InterPro" id="IPR023393">
    <property type="entry name" value="START-like_dom_sf"/>
</dbReference>
<comment type="caution">
    <text evidence="1">The sequence shown here is derived from an EMBL/GenBank/DDBJ whole genome shotgun (WGS) entry which is preliminary data.</text>
</comment>
<proteinExistence type="predicted"/>
<dbReference type="Pfam" id="PF10604">
    <property type="entry name" value="Polyketide_cyc2"/>
    <property type="match status" value="1"/>
</dbReference>